<dbReference type="PROSITE" id="PS00868">
    <property type="entry name" value="CYS_MET_METAB_PP"/>
    <property type="match status" value="1"/>
</dbReference>
<evidence type="ECO:0000256" key="2">
    <source>
        <dbReference type="ARBA" id="ARBA00009077"/>
    </source>
</evidence>
<evidence type="ECO:0000313" key="7">
    <source>
        <dbReference type="EMBL" id="MDR8018999.1"/>
    </source>
</evidence>
<organism evidence="7 8">
    <name type="scientific">Nesterenkonia aerolata</name>
    <dbReference type="NCBI Taxonomy" id="3074079"/>
    <lineage>
        <taxon>Bacteria</taxon>
        <taxon>Bacillati</taxon>
        <taxon>Actinomycetota</taxon>
        <taxon>Actinomycetes</taxon>
        <taxon>Micrococcales</taxon>
        <taxon>Micrococcaceae</taxon>
        <taxon>Nesterenkonia</taxon>
    </lineage>
</organism>
<dbReference type="InterPro" id="IPR015421">
    <property type="entry name" value="PyrdxlP-dep_Trfase_major"/>
</dbReference>
<protein>
    <submittedName>
        <fullName evidence="7">O-acetylhomoserine aminocarboxypropyltransferase/cysteine synthase</fullName>
    </submittedName>
</protein>
<comment type="similarity">
    <text evidence="2 5">Belongs to the trans-sulfuration enzymes family.</text>
</comment>
<dbReference type="InterPro" id="IPR006235">
    <property type="entry name" value="OAc-hSer/O-AcSer_sulfhydrylase"/>
</dbReference>
<dbReference type="NCBIfam" id="TIGR01326">
    <property type="entry name" value="OAH_OAS_sulfhy"/>
    <property type="match status" value="1"/>
</dbReference>
<reference evidence="7 8" key="1">
    <citation type="submission" date="2023-09" db="EMBL/GenBank/DDBJ databases">
        <title>Description of three actinobacteria isolated from air of manufacturing shop in a pharmaceutical factory.</title>
        <authorList>
            <person name="Zhang D.-F."/>
        </authorList>
    </citation>
    <scope>NUCLEOTIDE SEQUENCE [LARGE SCALE GENOMIC DNA]</scope>
    <source>
        <strain evidence="7 8">LY-0111</strain>
    </source>
</reference>
<feature type="region of interest" description="Disordered" evidence="6">
    <location>
        <begin position="429"/>
        <end position="453"/>
    </location>
</feature>
<evidence type="ECO:0000256" key="3">
    <source>
        <dbReference type="ARBA" id="ARBA00022679"/>
    </source>
</evidence>
<dbReference type="PIRSF" id="PIRSF001434">
    <property type="entry name" value="CGS"/>
    <property type="match status" value="1"/>
</dbReference>
<comment type="caution">
    <text evidence="7">The sequence shown here is derived from an EMBL/GenBank/DDBJ whole genome shotgun (WGS) entry which is preliminary data.</text>
</comment>
<proteinExistence type="inferred from homology"/>
<name>A0ABU2DR69_9MICC</name>
<dbReference type="Gene3D" id="3.90.1150.10">
    <property type="entry name" value="Aspartate Aminotransferase, domain 1"/>
    <property type="match status" value="1"/>
</dbReference>
<dbReference type="SUPFAM" id="SSF53383">
    <property type="entry name" value="PLP-dependent transferases"/>
    <property type="match status" value="1"/>
</dbReference>
<accession>A0ABU2DR69</accession>
<evidence type="ECO:0000256" key="5">
    <source>
        <dbReference type="RuleBase" id="RU362118"/>
    </source>
</evidence>
<dbReference type="Proteomes" id="UP001251870">
    <property type="component" value="Unassembled WGS sequence"/>
</dbReference>
<dbReference type="Pfam" id="PF01053">
    <property type="entry name" value="Cys_Met_Meta_PP"/>
    <property type="match status" value="1"/>
</dbReference>
<evidence type="ECO:0000256" key="6">
    <source>
        <dbReference type="SAM" id="MobiDB-lite"/>
    </source>
</evidence>
<dbReference type="InterPro" id="IPR054542">
    <property type="entry name" value="Cys_met_metab_PP"/>
</dbReference>
<dbReference type="CDD" id="cd00614">
    <property type="entry name" value="CGS_like"/>
    <property type="match status" value="1"/>
</dbReference>
<dbReference type="Gene3D" id="3.40.640.10">
    <property type="entry name" value="Type I PLP-dependent aspartate aminotransferase-like (Major domain)"/>
    <property type="match status" value="1"/>
</dbReference>
<evidence type="ECO:0000256" key="1">
    <source>
        <dbReference type="ARBA" id="ARBA00001933"/>
    </source>
</evidence>
<evidence type="ECO:0000313" key="8">
    <source>
        <dbReference type="Proteomes" id="UP001251870"/>
    </source>
</evidence>
<keyword evidence="4 5" id="KW-0663">Pyridoxal phosphate</keyword>
<sequence length="453" mass="48181">MNDRQFGFRTRALHAGAVPDAVYGTRAVPIHQSTSFVFKDTDDAANLFALQKYGNIYSRIGNPTVAAFEERIAALEGGIGAVATASGMSAEFLVFAALCGSGDHIVASSKLYGGTITQLDVSLRRFGIETTFVDSTDPADFAAAITENTKVVYTETVANPSSDVADIPGLAEVAHARGIPLVVDSTLTTPYLLRPIEHGADIVVHSATKFLGGHGTTLGGVIVESGEFPWDNGNFPQMTEPVASYGGLSWWGNFGEFGFLTKIRAEQLRDFGPSLTPQAAFQLIQGVETLPQRIDAHIANAQRVAEALEADERVLSVEYAGLPSHRDHELAKRLLPQGVGSVFSFRLAGGREAGARFIESLQLASHLANVGDVRTLVLHPGSTTHQQLSPEQLEAAGIPEDLIRISVGLEDPEDILWDIDQALEAALHGAGEDGAAQDGAEQRGTAQDEGDAR</sequence>
<dbReference type="PANTHER" id="PTHR43797">
    <property type="entry name" value="HOMOCYSTEINE/CYSTEINE SYNTHASE"/>
    <property type="match status" value="1"/>
</dbReference>
<dbReference type="EMBL" id="JAVKGR010000004">
    <property type="protein sequence ID" value="MDR8018999.1"/>
    <property type="molecule type" value="Genomic_DNA"/>
</dbReference>
<dbReference type="InterPro" id="IPR015424">
    <property type="entry name" value="PyrdxlP-dep_Trfase"/>
</dbReference>
<dbReference type="PANTHER" id="PTHR43797:SF2">
    <property type="entry name" value="HOMOCYSTEINE_CYSTEINE SYNTHASE"/>
    <property type="match status" value="1"/>
</dbReference>
<evidence type="ECO:0000256" key="4">
    <source>
        <dbReference type="ARBA" id="ARBA00022898"/>
    </source>
</evidence>
<keyword evidence="8" id="KW-1185">Reference proteome</keyword>
<keyword evidence="3" id="KW-0808">Transferase</keyword>
<dbReference type="InterPro" id="IPR000277">
    <property type="entry name" value="Cys/Met-Metab_PyrdxlP-dep_enz"/>
</dbReference>
<comment type="cofactor">
    <cofactor evidence="1 5">
        <name>pyridoxal 5'-phosphate</name>
        <dbReference type="ChEBI" id="CHEBI:597326"/>
    </cofactor>
</comment>
<dbReference type="InterPro" id="IPR015422">
    <property type="entry name" value="PyrdxlP-dep_Trfase_small"/>
</dbReference>
<gene>
    <name evidence="7" type="ORF">RIL96_05405</name>
</gene>
<dbReference type="RefSeq" id="WP_310547996.1">
    <property type="nucleotide sequence ID" value="NZ_JAVKGR010000004.1"/>
</dbReference>